<dbReference type="Pfam" id="PF02557">
    <property type="entry name" value="VanY"/>
    <property type="match status" value="1"/>
</dbReference>
<sequence>MARDMVMEHLHPTFRQKVELLLQELARANLPFRLFEGFRSPQRQRELYSQGRTRPGAKVTNADAWSSLHQYGVAADFVLYIDGKWSWDDSGERKTWWKKLHKLAQLQQLEPLSWELPHLQMQAMQLAQLRSGSYPPDGDSDWAENLQQAIVSWHSTPVAPPLPAAQSGRPALPANAPEPEAGNMLAQAGLKRATVIARDGLRLRAGPGTSFDIKTTLRSGQLITVMQSSGDWSQIDIQGDGFADGYCHSGYLAPA</sequence>
<gene>
    <name evidence="2" type="ORF">SAMN05660691_00229</name>
</gene>
<keyword evidence="2" id="KW-0121">Carboxypeptidase</keyword>
<dbReference type="SUPFAM" id="SSF55166">
    <property type="entry name" value="Hedgehog/DD-peptidase"/>
    <property type="match status" value="1"/>
</dbReference>
<evidence type="ECO:0000259" key="1">
    <source>
        <dbReference type="PROSITE" id="PS51781"/>
    </source>
</evidence>
<evidence type="ECO:0000313" key="3">
    <source>
        <dbReference type="Proteomes" id="UP000199371"/>
    </source>
</evidence>
<dbReference type="InterPro" id="IPR009045">
    <property type="entry name" value="Zn_M74/Hedgehog-like"/>
</dbReference>
<dbReference type="STRING" id="173990.SAMN05660691_00229"/>
<dbReference type="GO" id="GO:0006508">
    <property type="term" value="P:proteolysis"/>
    <property type="evidence" value="ECO:0007669"/>
    <property type="project" value="InterPro"/>
</dbReference>
<dbReference type="Proteomes" id="UP000199371">
    <property type="component" value="Unassembled WGS sequence"/>
</dbReference>
<dbReference type="EMBL" id="FNXF01000001">
    <property type="protein sequence ID" value="SEH57096.1"/>
    <property type="molecule type" value="Genomic_DNA"/>
</dbReference>
<dbReference type="Gene3D" id="2.30.30.40">
    <property type="entry name" value="SH3 Domains"/>
    <property type="match status" value="1"/>
</dbReference>
<dbReference type="Gene3D" id="3.30.1380.10">
    <property type="match status" value="1"/>
</dbReference>
<dbReference type="PROSITE" id="PS51781">
    <property type="entry name" value="SH3B"/>
    <property type="match status" value="1"/>
</dbReference>
<accession>A0A1H6J4U2</accession>
<dbReference type="Pfam" id="PF08239">
    <property type="entry name" value="SH3_3"/>
    <property type="match status" value="1"/>
</dbReference>
<feature type="domain" description="SH3b" evidence="1">
    <location>
        <begin position="190"/>
        <end position="255"/>
    </location>
</feature>
<organism evidence="2 3">
    <name type="scientific">Rheinheimera pacifica</name>
    <dbReference type="NCBI Taxonomy" id="173990"/>
    <lineage>
        <taxon>Bacteria</taxon>
        <taxon>Pseudomonadati</taxon>
        <taxon>Pseudomonadota</taxon>
        <taxon>Gammaproteobacteria</taxon>
        <taxon>Chromatiales</taxon>
        <taxon>Chromatiaceae</taxon>
        <taxon>Rheinheimera</taxon>
    </lineage>
</organism>
<proteinExistence type="predicted"/>
<dbReference type="OrthoDB" id="8479979at2"/>
<keyword evidence="2" id="KW-0645">Protease</keyword>
<dbReference type="RefSeq" id="WP_092789306.1">
    <property type="nucleotide sequence ID" value="NZ_FNXF01000001.1"/>
</dbReference>
<evidence type="ECO:0000313" key="2">
    <source>
        <dbReference type="EMBL" id="SEH57096.1"/>
    </source>
</evidence>
<reference evidence="3" key="1">
    <citation type="submission" date="2016-10" db="EMBL/GenBank/DDBJ databases">
        <authorList>
            <person name="Varghese N."/>
            <person name="Submissions S."/>
        </authorList>
    </citation>
    <scope>NUCLEOTIDE SEQUENCE [LARGE SCALE GENOMIC DNA]</scope>
    <source>
        <strain evidence="3">DSM 17616</strain>
    </source>
</reference>
<name>A0A1H6J4U2_9GAMM</name>
<protein>
    <submittedName>
        <fullName evidence="2">D-alanyl-D-alanine carboxypeptidase</fullName>
    </submittedName>
</protein>
<keyword evidence="2" id="KW-0378">Hydrolase</keyword>
<keyword evidence="3" id="KW-1185">Reference proteome</keyword>
<dbReference type="GO" id="GO:0004180">
    <property type="term" value="F:carboxypeptidase activity"/>
    <property type="evidence" value="ECO:0007669"/>
    <property type="project" value="UniProtKB-KW"/>
</dbReference>
<dbReference type="InterPro" id="IPR003646">
    <property type="entry name" value="SH3-like_bac-type"/>
</dbReference>
<dbReference type="AlphaFoldDB" id="A0A1H6J4U2"/>
<dbReference type="CDD" id="cd14845">
    <property type="entry name" value="L-Ala-D-Glu_peptidase_like"/>
    <property type="match status" value="1"/>
</dbReference>
<dbReference type="InterPro" id="IPR003709">
    <property type="entry name" value="VanY-like_core_dom"/>
</dbReference>